<dbReference type="FunFam" id="3.10.20.90:FF:000043">
    <property type="entry name" value="serine/threonine-protein kinase OSR1 isoform X1"/>
    <property type="match status" value="1"/>
</dbReference>
<comment type="catalytic activity">
    <reaction evidence="7">
        <text>L-threonyl-[protein] + ATP = O-phospho-L-threonyl-[protein] + ADP + H(+)</text>
        <dbReference type="Rhea" id="RHEA:46608"/>
        <dbReference type="Rhea" id="RHEA-COMP:11060"/>
        <dbReference type="Rhea" id="RHEA-COMP:11605"/>
        <dbReference type="ChEBI" id="CHEBI:15378"/>
        <dbReference type="ChEBI" id="CHEBI:30013"/>
        <dbReference type="ChEBI" id="CHEBI:30616"/>
        <dbReference type="ChEBI" id="CHEBI:61977"/>
        <dbReference type="ChEBI" id="CHEBI:456216"/>
        <dbReference type="EC" id="2.7.11.1"/>
    </reaction>
</comment>
<sequence length="171" mass="18089">MMPGVNMVPDMMVASMAPVVPTSIPPGVGYPQGVPEVVGQNVPQSVAMGGIPHIMGEGLGGCVVPAVQQASMDSEPINLVLRVRNQKRELNDIRFEFTVGRDTSEGVASELVAAGLVDGRDLVVIAGNLDKITQYPEMGQNLTFRLNSDCEPSEVPDDKALIGFAQLTISD</sequence>
<dbReference type="Gene3D" id="3.10.20.90">
    <property type="entry name" value="Phosphatidylinositol 3-kinase Catalytic Subunit, Chain A, domain 1"/>
    <property type="match status" value="1"/>
</dbReference>
<proteinExistence type="predicted"/>
<evidence type="ECO:0000256" key="8">
    <source>
        <dbReference type="ARBA" id="ARBA00048679"/>
    </source>
</evidence>
<accession>A0AAW0XE27</accession>
<keyword evidence="4" id="KW-0547">Nucleotide-binding</keyword>
<evidence type="ECO:0000256" key="5">
    <source>
        <dbReference type="ARBA" id="ARBA00022777"/>
    </source>
</evidence>
<keyword evidence="3" id="KW-0808">Transferase</keyword>
<dbReference type="GO" id="GO:0004674">
    <property type="term" value="F:protein serine/threonine kinase activity"/>
    <property type="evidence" value="ECO:0007669"/>
    <property type="project" value="UniProtKB-KW"/>
</dbReference>
<dbReference type="EMBL" id="JARKIK010000028">
    <property type="protein sequence ID" value="KAK8742577.1"/>
    <property type="molecule type" value="Genomic_DNA"/>
</dbReference>
<dbReference type="EC" id="2.7.11.1" evidence="1"/>
<evidence type="ECO:0000256" key="1">
    <source>
        <dbReference type="ARBA" id="ARBA00012513"/>
    </source>
</evidence>
<dbReference type="AlphaFoldDB" id="A0AAW0XE27"/>
<feature type="domain" description="Serine/threonine-protein kinase OSR1/WNK CCT" evidence="9">
    <location>
        <begin position="77"/>
        <end position="132"/>
    </location>
</feature>
<gene>
    <name evidence="10" type="ORF">OTU49_001968</name>
</gene>
<name>A0AAW0XE27_CHEQU</name>
<keyword evidence="6" id="KW-0067">ATP-binding</keyword>
<dbReference type="Pfam" id="PF12202">
    <property type="entry name" value="OSR1_C"/>
    <property type="match status" value="1"/>
</dbReference>
<keyword evidence="5" id="KW-0418">Kinase</keyword>
<evidence type="ECO:0000256" key="6">
    <source>
        <dbReference type="ARBA" id="ARBA00022840"/>
    </source>
</evidence>
<evidence type="ECO:0000256" key="2">
    <source>
        <dbReference type="ARBA" id="ARBA00022527"/>
    </source>
</evidence>
<dbReference type="GO" id="GO:0005524">
    <property type="term" value="F:ATP binding"/>
    <property type="evidence" value="ECO:0007669"/>
    <property type="project" value="UniProtKB-KW"/>
</dbReference>
<evidence type="ECO:0000259" key="9">
    <source>
        <dbReference type="Pfam" id="PF12202"/>
    </source>
</evidence>
<dbReference type="InterPro" id="IPR024678">
    <property type="entry name" value="Kinase_OSR1/WNK_CCT"/>
</dbReference>
<evidence type="ECO:0000313" key="10">
    <source>
        <dbReference type="EMBL" id="KAK8742577.1"/>
    </source>
</evidence>
<comment type="catalytic activity">
    <reaction evidence="8">
        <text>L-seryl-[protein] + ATP = O-phospho-L-seryl-[protein] + ADP + H(+)</text>
        <dbReference type="Rhea" id="RHEA:17989"/>
        <dbReference type="Rhea" id="RHEA-COMP:9863"/>
        <dbReference type="Rhea" id="RHEA-COMP:11604"/>
        <dbReference type="ChEBI" id="CHEBI:15378"/>
        <dbReference type="ChEBI" id="CHEBI:29999"/>
        <dbReference type="ChEBI" id="CHEBI:30616"/>
        <dbReference type="ChEBI" id="CHEBI:83421"/>
        <dbReference type="ChEBI" id="CHEBI:456216"/>
        <dbReference type="EC" id="2.7.11.1"/>
    </reaction>
</comment>
<evidence type="ECO:0000313" key="11">
    <source>
        <dbReference type="Proteomes" id="UP001445076"/>
    </source>
</evidence>
<comment type="caution">
    <text evidence="10">The sequence shown here is derived from an EMBL/GenBank/DDBJ whole genome shotgun (WGS) entry which is preliminary data.</text>
</comment>
<evidence type="ECO:0000256" key="3">
    <source>
        <dbReference type="ARBA" id="ARBA00022679"/>
    </source>
</evidence>
<evidence type="ECO:0000256" key="7">
    <source>
        <dbReference type="ARBA" id="ARBA00047899"/>
    </source>
</evidence>
<dbReference type="Proteomes" id="UP001445076">
    <property type="component" value="Unassembled WGS sequence"/>
</dbReference>
<organism evidence="10 11">
    <name type="scientific">Cherax quadricarinatus</name>
    <name type="common">Australian red claw crayfish</name>
    <dbReference type="NCBI Taxonomy" id="27406"/>
    <lineage>
        <taxon>Eukaryota</taxon>
        <taxon>Metazoa</taxon>
        <taxon>Ecdysozoa</taxon>
        <taxon>Arthropoda</taxon>
        <taxon>Crustacea</taxon>
        <taxon>Multicrustacea</taxon>
        <taxon>Malacostraca</taxon>
        <taxon>Eumalacostraca</taxon>
        <taxon>Eucarida</taxon>
        <taxon>Decapoda</taxon>
        <taxon>Pleocyemata</taxon>
        <taxon>Astacidea</taxon>
        <taxon>Parastacoidea</taxon>
        <taxon>Parastacidae</taxon>
        <taxon>Cherax</taxon>
    </lineage>
</organism>
<evidence type="ECO:0000256" key="4">
    <source>
        <dbReference type="ARBA" id="ARBA00022741"/>
    </source>
</evidence>
<reference evidence="10 11" key="1">
    <citation type="journal article" date="2024" name="BMC Genomics">
        <title>Genome assembly of redclaw crayfish (Cherax quadricarinatus) provides insights into its immune adaptation and hypoxia tolerance.</title>
        <authorList>
            <person name="Liu Z."/>
            <person name="Zheng J."/>
            <person name="Li H."/>
            <person name="Fang K."/>
            <person name="Wang S."/>
            <person name="He J."/>
            <person name="Zhou D."/>
            <person name="Weng S."/>
            <person name="Chi M."/>
            <person name="Gu Z."/>
            <person name="He J."/>
            <person name="Li F."/>
            <person name="Wang M."/>
        </authorList>
    </citation>
    <scope>NUCLEOTIDE SEQUENCE [LARGE SCALE GENOMIC DNA]</scope>
    <source>
        <strain evidence="10">ZL_2023a</strain>
    </source>
</reference>
<protein>
    <recommendedName>
        <fullName evidence="1">non-specific serine/threonine protein kinase</fullName>
        <ecNumber evidence="1">2.7.11.1</ecNumber>
    </recommendedName>
</protein>
<keyword evidence="11" id="KW-1185">Reference proteome</keyword>
<keyword evidence="2" id="KW-0723">Serine/threonine-protein kinase</keyword>